<dbReference type="PIRSF" id="PIRSF033101">
    <property type="entry name" value="UCP033101"/>
    <property type="match status" value="1"/>
</dbReference>
<keyword evidence="2" id="KW-0378">Hydrolase</keyword>
<feature type="transmembrane region" description="Helical" evidence="1">
    <location>
        <begin position="6"/>
        <end position="27"/>
    </location>
</feature>
<gene>
    <name evidence="2" type="ORF">FO441_07470</name>
</gene>
<dbReference type="GO" id="GO:0008237">
    <property type="term" value="F:metallopeptidase activity"/>
    <property type="evidence" value="ECO:0007669"/>
    <property type="project" value="UniProtKB-KW"/>
</dbReference>
<accession>A0A558AVF4</accession>
<feature type="transmembrane region" description="Helical" evidence="1">
    <location>
        <begin position="80"/>
        <end position="102"/>
    </location>
</feature>
<feature type="transmembrane region" description="Helical" evidence="1">
    <location>
        <begin position="201"/>
        <end position="223"/>
    </location>
</feature>
<feature type="transmembrane region" description="Helical" evidence="1">
    <location>
        <begin position="123"/>
        <end position="146"/>
    </location>
</feature>
<keyword evidence="2" id="KW-0645">Protease</keyword>
<dbReference type="OrthoDB" id="9807167at2"/>
<proteinExistence type="predicted"/>
<reference evidence="2 3" key="1">
    <citation type="submission" date="2019-07" db="EMBL/GenBank/DDBJ databases">
        <title>Salinicoccus cyprini sp. nov., isolated from gastro-intestinal tract of mirror carp, Cyprinus carpio var. specularis, collected from Gobind Sagar Reservoir, Himachal Pradesh, India.</title>
        <authorList>
            <person name="Talwar C."/>
            <person name="Singh A.K."/>
            <person name="Lal R."/>
            <person name="Negi R.K."/>
        </authorList>
    </citation>
    <scope>NUCLEOTIDE SEQUENCE [LARGE SCALE GENOMIC DNA]</scope>
    <source>
        <strain evidence="2 3">CT19</strain>
    </source>
</reference>
<evidence type="ECO:0000256" key="1">
    <source>
        <dbReference type="SAM" id="Phobius"/>
    </source>
</evidence>
<dbReference type="Proteomes" id="UP000315103">
    <property type="component" value="Unassembled WGS sequence"/>
</dbReference>
<dbReference type="Pfam" id="PF10086">
    <property type="entry name" value="YhfC"/>
    <property type="match status" value="1"/>
</dbReference>
<feature type="transmembrane region" description="Helical" evidence="1">
    <location>
        <begin position="166"/>
        <end position="194"/>
    </location>
</feature>
<dbReference type="EMBL" id="VMSJ01000002">
    <property type="protein sequence ID" value="TVT28243.1"/>
    <property type="molecule type" value="Genomic_DNA"/>
</dbReference>
<evidence type="ECO:0000313" key="3">
    <source>
        <dbReference type="Proteomes" id="UP000315103"/>
    </source>
</evidence>
<keyword evidence="1" id="KW-1133">Transmembrane helix</keyword>
<sequence length="257" mass="27965">MVSTGNIIIMGLVVLASLMLPFIFILVLRKRFQIQWIPILIGAATFIVFAMVLEQIAHFLVLRPGVDGSIALLDSSPWLYVLYGVLAAGVFEETGRLVAFLLMKRKYRKIDSAVSYGIGHGGVEAIIVLGLSTFNVLILSILANNGSDLLGQLPAGVLESITGAPAYTYIIGILERIIAISLHIGLSVIVFVAVMQKGKWYLFPLAIVLHALANVTAAMMQAGLLANLWMVYVGLVLMVIITLFIAYTLASRYKRSE</sequence>
<dbReference type="RefSeq" id="WP_145288062.1">
    <property type="nucleotide sequence ID" value="NZ_VMSJ01000002.1"/>
</dbReference>
<comment type="caution">
    <text evidence="2">The sequence shown here is derived from an EMBL/GenBank/DDBJ whole genome shotgun (WGS) entry which is preliminary data.</text>
</comment>
<name>A0A558AVF4_9STAP</name>
<keyword evidence="1" id="KW-0812">Transmembrane</keyword>
<evidence type="ECO:0000313" key="2">
    <source>
        <dbReference type="EMBL" id="TVT28243.1"/>
    </source>
</evidence>
<keyword evidence="1" id="KW-0472">Membrane</keyword>
<protein>
    <submittedName>
        <fullName evidence="2">YhfC family intramembrane metalloprotease</fullName>
    </submittedName>
</protein>
<keyword evidence="3" id="KW-1185">Reference proteome</keyword>
<dbReference type="GO" id="GO:0006508">
    <property type="term" value="P:proteolysis"/>
    <property type="evidence" value="ECO:0007669"/>
    <property type="project" value="UniProtKB-KW"/>
</dbReference>
<organism evidence="2 3">
    <name type="scientific">Salinicoccus cyprini</name>
    <dbReference type="NCBI Taxonomy" id="2493691"/>
    <lineage>
        <taxon>Bacteria</taxon>
        <taxon>Bacillati</taxon>
        <taxon>Bacillota</taxon>
        <taxon>Bacilli</taxon>
        <taxon>Bacillales</taxon>
        <taxon>Staphylococcaceae</taxon>
        <taxon>Salinicoccus</taxon>
    </lineage>
</organism>
<dbReference type="InterPro" id="IPR011397">
    <property type="entry name" value="YhfC"/>
</dbReference>
<feature type="transmembrane region" description="Helical" evidence="1">
    <location>
        <begin position="229"/>
        <end position="250"/>
    </location>
</feature>
<keyword evidence="2" id="KW-0482">Metalloprotease</keyword>
<dbReference type="AlphaFoldDB" id="A0A558AVF4"/>
<feature type="transmembrane region" description="Helical" evidence="1">
    <location>
        <begin position="39"/>
        <end position="60"/>
    </location>
</feature>